<dbReference type="EMBL" id="CM055100">
    <property type="protein sequence ID" value="KAJ7544981.1"/>
    <property type="molecule type" value="Genomic_DNA"/>
</dbReference>
<evidence type="ECO:0000313" key="1">
    <source>
        <dbReference type="EMBL" id="KAJ7544981.1"/>
    </source>
</evidence>
<proteinExistence type="predicted"/>
<protein>
    <submittedName>
        <fullName evidence="1">Uncharacterized protein</fullName>
    </submittedName>
</protein>
<reference evidence="2" key="1">
    <citation type="journal article" date="2024" name="Proc. Natl. Acad. Sci. U.S.A.">
        <title>Extraordinary preservation of gene collinearity over three hundred million years revealed in homosporous lycophytes.</title>
        <authorList>
            <person name="Li C."/>
            <person name="Wickell D."/>
            <person name="Kuo L.Y."/>
            <person name="Chen X."/>
            <person name="Nie B."/>
            <person name="Liao X."/>
            <person name="Peng D."/>
            <person name="Ji J."/>
            <person name="Jenkins J."/>
            <person name="Williams M."/>
            <person name="Shu S."/>
            <person name="Plott C."/>
            <person name="Barry K."/>
            <person name="Rajasekar S."/>
            <person name="Grimwood J."/>
            <person name="Han X."/>
            <person name="Sun S."/>
            <person name="Hou Z."/>
            <person name="He W."/>
            <person name="Dai G."/>
            <person name="Sun C."/>
            <person name="Schmutz J."/>
            <person name="Leebens-Mack J.H."/>
            <person name="Li F.W."/>
            <person name="Wang L."/>
        </authorList>
    </citation>
    <scope>NUCLEOTIDE SEQUENCE [LARGE SCALE GENOMIC DNA]</scope>
    <source>
        <strain evidence="2">cv. PW_Plant_1</strain>
    </source>
</reference>
<evidence type="ECO:0000313" key="2">
    <source>
        <dbReference type="Proteomes" id="UP001162992"/>
    </source>
</evidence>
<accession>A0ACC2CSH6</accession>
<keyword evidence="2" id="KW-1185">Reference proteome</keyword>
<organism evidence="1 2">
    <name type="scientific">Diphasiastrum complanatum</name>
    <name type="common">Issler's clubmoss</name>
    <name type="synonym">Lycopodium complanatum</name>
    <dbReference type="NCBI Taxonomy" id="34168"/>
    <lineage>
        <taxon>Eukaryota</taxon>
        <taxon>Viridiplantae</taxon>
        <taxon>Streptophyta</taxon>
        <taxon>Embryophyta</taxon>
        <taxon>Tracheophyta</taxon>
        <taxon>Lycopodiopsida</taxon>
        <taxon>Lycopodiales</taxon>
        <taxon>Lycopodiaceae</taxon>
        <taxon>Lycopodioideae</taxon>
        <taxon>Diphasiastrum</taxon>
    </lineage>
</organism>
<sequence>MAYKSMFLSRVACRLCGGDNLARVIDENSMPQELQGGLQENASAVGPGWVHRRGNSRNRGIRATCTSLFKPVTLPFSMLARFLEFTDDVQMTHQLAIGDEGRLRIWFREENAIAETRHVDFQSDLRLIFMM</sequence>
<gene>
    <name evidence="1" type="ORF">O6H91_09G101600</name>
</gene>
<dbReference type="Proteomes" id="UP001162992">
    <property type="component" value="Chromosome 9"/>
</dbReference>
<comment type="caution">
    <text evidence="1">The sequence shown here is derived from an EMBL/GenBank/DDBJ whole genome shotgun (WGS) entry which is preliminary data.</text>
</comment>
<name>A0ACC2CSH6_DIPCM</name>